<dbReference type="AlphaFoldDB" id="R4U636"/>
<proteinExistence type="predicted"/>
<protein>
    <submittedName>
        <fullName evidence="1">Uncharacterized protein</fullName>
    </submittedName>
</protein>
<accession>R4U636</accession>
<reference evidence="1 2" key="1">
    <citation type="journal article" date="2013" name="Genome Biol. Evol.">
        <title>Complete genomes of two dipteran-associated spiroplasmas provided insights into the origin, dynamics, and impacts of viral invasion in spiroplasma.</title>
        <authorList>
            <person name="Ku C."/>
            <person name="Lo W.S."/>
            <person name="Chen L.L."/>
            <person name="Kuo C.H."/>
        </authorList>
    </citation>
    <scope>NUCLEOTIDE SEQUENCE [LARGE SCALE GENOMIC DNA]</scope>
    <source>
        <strain evidence="1">EA-1</strain>
    </source>
</reference>
<keyword evidence="2" id="KW-1185">Reference proteome</keyword>
<dbReference type="PATRIC" id="fig|1276229.3.peg.466"/>
<dbReference type="STRING" id="1276229.SSYRP_v1c04710"/>
<sequence>MSGLWTIKSSQPFSQQEIKNNYIEYDYNLKSRYQINENFKAKQVLNNNFKINKSYWVMNRFNFLVHKGKKYKNQKKHYLKRDKWNR</sequence>
<gene>
    <name evidence="1" type="ORF">SSYRP_v1c04710</name>
</gene>
<dbReference type="RefSeq" id="WP_016340709.1">
    <property type="nucleotide sequence ID" value="NC_021284.1"/>
</dbReference>
<evidence type="ECO:0000313" key="2">
    <source>
        <dbReference type="Proteomes" id="UP000013963"/>
    </source>
</evidence>
<dbReference type="Proteomes" id="UP000013963">
    <property type="component" value="Chromosome"/>
</dbReference>
<dbReference type="KEGG" id="ssyr:SSYRP_v1c04710"/>
<dbReference type="HOGENOM" id="CLU_2556602_0_0_14"/>
<dbReference type="EMBL" id="CP005078">
    <property type="protein sequence ID" value="AGM26063.1"/>
    <property type="molecule type" value="Genomic_DNA"/>
</dbReference>
<evidence type="ECO:0000313" key="1">
    <source>
        <dbReference type="EMBL" id="AGM26063.1"/>
    </source>
</evidence>
<name>R4U636_9MOLU</name>
<organism evidence="1 2">
    <name type="scientific">Spiroplasma syrphidicola EA-1</name>
    <dbReference type="NCBI Taxonomy" id="1276229"/>
    <lineage>
        <taxon>Bacteria</taxon>
        <taxon>Bacillati</taxon>
        <taxon>Mycoplasmatota</taxon>
        <taxon>Mollicutes</taxon>
        <taxon>Entomoplasmatales</taxon>
        <taxon>Spiroplasmataceae</taxon>
        <taxon>Spiroplasma</taxon>
    </lineage>
</organism>
<dbReference type="OrthoDB" id="9850045at2"/>